<reference evidence="2" key="1">
    <citation type="submission" date="2019-08" db="EMBL/GenBank/DDBJ databases">
        <authorList>
            <person name="Kucharzyk K."/>
            <person name="Murdoch R.W."/>
            <person name="Higgins S."/>
            <person name="Loffler F."/>
        </authorList>
    </citation>
    <scope>NUCLEOTIDE SEQUENCE</scope>
</reference>
<protein>
    <submittedName>
        <fullName evidence="2">Uncharacterized protein</fullName>
    </submittedName>
</protein>
<feature type="compositionally biased region" description="Basic and acidic residues" evidence="1">
    <location>
        <begin position="123"/>
        <end position="135"/>
    </location>
</feature>
<comment type="caution">
    <text evidence="2">The sequence shown here is derived from an EMBL/GenBank/DDBJ whole genome shotgun (WGS) entry which is preliminary data.</text>
</comment>
<sequence length="191" mass="20857">MTELQDGDGRNQGFEQRKNHGVVDLEERAAVEHGRLIDLVVDRPDVRPGNEEVGYVQAKDTDDDDAPQRLVDAEELGDHEDRVEGQASEGDEHRGDDQGEDKVLSLEVAPLKDVAGDGTADDGPQHDASRHEEGVERILGKVGDLPRLLVVVQYELAGKEPIALGQQFHIPLEGTQEGVEHGKDGHDENQG</sequence>
<dbReference type="AlphaFoldDB" id="A0A644Y611"/>
<feature type="region of interest" description="Disordered" evidence="1">
    <location>
        <begin position="42"/>
        <end position="135"/>
    </location>
</feature>
<gene>
    <name evidence="2" type="ORF">SDC9_70473</name>
</gene>
<feature type="compositionally biased region" description="Basic and acidic residues" evidence="1">
    <location>
        <begin position="79"/>
        <end position="104"/>
    </location>
</feature>
<proteinExistence type="predicted"/>
<name>A0A644Y611_9ZZZZ</name>
<evidence type="ECO:0000256" key="1">
    <source>
        <dbReference type="SAM" id="MobiDB-lite"/>
    </source>
</evidence>
<feature type="compositionally biased region" description="Basic and acidic residues" evidence="1">
    <location>
        <begin position="15"/>
        <end position="24"/>
    </location>
</feature>
<organism evidence="2">
    <name type="scientific">bioreactor metagenome</name>
    <dbReference type="NCBI Taxonomy" id="1076179"/>
    <lineage>
        <taxon>unclassified sequences</taxon>
        <taxon>metagenomes</taxon>
        <taxon>ecological metagenomes</taxon>
    </lineage>
</organism>
<feature type="region of interest" description="Disordered" evidence="1">
    <location>
        <begin position="1"/>
        <end position="24"/>
    </location>
</feature>
<accession>A0A644Y611</accession>
<evidence type="ECO:0000313" key="2">
    <source>
        <dbReference type="EMBL" id="MPM23996.1"/>
    </source>
</evidence>
<dbReference type="EMBL" id="VSSQ01004160">
    <property type="protein sequence ID" value="MPM23996.1"/>
    <property type="molecule type" value="Genomic_DNA"/>
</dbReference>